<dbReference type="InterPro" id="IPR001412">
    <property type="entry name" value="aa-tRNA-synth_I_CS"/>
</dbReference>
<keyword evidence="3 10" id="KW-0436">Ligase</keyword>
<evidence type="ECO:0000256" key="1">
    <source>
        <dbReference type="ARBA" id="ARBA00005594"/>
    </source>
</evidence>
<feature type="domain" description="Leucyl-tRNA synthetase editing" evidence="13">
    <location>
        <begin position="240"/>
        <end position="299"/>
    </location>
</feature>
<comment type="similarity">
    <text evidence="1 10">Belongs to the class-I aminoacyl-tRNA synthetase family.</text>
</comment>
<evidence type="ECO:0000256" key="7">
    <source>
        <dbReference type="ARBA" id="ARBA00023146"/>
    </source>
</evidence>
<comment type="catalytic activity">
    <reaction evidence="9">
        <text>tRNA(Leu) + L-leucine + ATP = L-leucyl-tRNA(Leu) + AMP + diphosphate</text>
        <dbReference type="Rhea" id="RHEA:11688"/>
        <dbReference type="Rhea" id="RHEA-COMP:9613"/>
        <dbReference type="Rhea" id="RHEA-COMP:9622"/>
        <dbReference type="ChEBI" id="CHEBI:30616"/>
        <dbReference type="ChEBI" id="CHEBI:33019"/>
        <dbReference type="ChEBI" id="CHEBI:57427"/>
        <dbReference type="ChEBI" id="CHEBI:78442"/>
        <dbReference type="ChEBI" id="CHEBI:78494"/>
        <dbReference type="ChEBI" id="CHEBI:456215"/>
        <dbReference type="EC" id="6.1.1.4"/>
    </reaction>
</comment>
<evidence type="ECO:0000313" key="14">
    <source>
        <dbReference type="EMBL" id="OAF67017.1"/>
    </source>
</evidence>
<feature type="domain" description="Methionyl/Leucyl tRNA synthetase" evidence="12">
    <location>
        <begin position="57"/>
        <end position="189"/>
    </location>
</feature>
<dbReference type="Gene3D" id="1.10.730.10">
    <property type="entry name" value="Isoleucyl-tRNA Synthetase, Domain 1"/>
    <property type="match status" value="2"/>
</dbReference>
<feature type="domain" description="Aminoacyl-tRNA synthetase class Ia" evidence="11">
    <location>
        <begin position="511"/>
        <end position="542"/>
    </location>
</feature>
<evidence type="ECO:0000256" key="5">
    <source>
        <dbReference type="ARBA" id="ARBA00022840"/>
    </source>
</evidence>
<dbReference type="InterPro" id="IPR002302">
    <property type="entry name" value="Leu-tRNA-ligase"/>
</dbReference>
<organism evidence="14 15">
    <name type="scientific">Intoshia linei</name>
    <dbReference type="NCBI Taxonomy" id="1819745"/>
    <lineage>
        <taxon>Eukaryota</taxon>
        <taxon>Metazoa</taxon>
        <taxon>Spiralia</taxon>
        <taxon>Lophotrochozoa</taxon>
        <taxon>Mesozoa</taxon>
        <taxon>Orthonectida</taxon>
        <taxon>Rhopaluridae</taxon>
        <taxon>Intoshia</taxon>
    </lineage>
</organism>
<evidence type="ECO:0000259" key="11">
    <source>
        <dbReference type="Pfam" id="PF00133"/>
    </source>
</evidence>
<dbReference type="Proteomes" id="UP000078046">
    <property type="component" value="Unassembled WGS sequence"/>
</dbReference>
<keyword evidence="5 10" id="KW-0067">ATP-binding</keyword>
<dbReference type="Pfam" id="PF09334">
    <property type="entry name" value="tRNA-synt_1g"/>
    <property type="match status" value="1"/>
</dbReference>
<protein>
    <recommendedName>
        <fullName evidence="2">leucine--tRNA ligase</fullName>
        <ecNumber evidence="2">6.1.1.4</ecNumber>
    </recommendedName>
    <alternativeName>
        <fullName evidence="8">Leucyl-tRNA synthetase</fullName>
    </alternativeName>
</protein>
<comment type="caution">
    <text evidence="14">The sequence shown here is derived from an EMBL/GenBank/DDBJ whole genome shotgun (WGS) entry which is preliminary data.</text>
</comment>
<evidence type="ECO:0000256" key="10">
    <source>
        <dbReference type="RuleBase" id="RU363035"/>
    </source>
</evidence>
<dbReference type="SUPFAM" id="SSF47323">
    <property type="entry name" value="Anticodon-binding domain of a subclass of class I aminoacyl-tRNA synthetases"/>
    <property type="match status" value="1"/>
</dbReference>
<dbReference type="InterPro" id="IPR025709">
    <property type="entry name" value="Leu_tRNA-synth_edit"/>
</dbReference>
<dbReference type="GO" id="GO:0006429">
    <property type="term" value="P:leucyl-tRNA aminoacylation"/>
    <property type="evidence" value="ECO:0007669"/>
    <property type="project" value="InterPro"/>
</dbReference>
<dbReference type="GO" id="GO:0005524">
    <property type="term" value="F:ATP binding"/>
    <property type="evidence" value="ECO:0007669"/>
    <property type="project" value="UniProtKB-KW"/>
</dbReference>
<dbReference type="PANTHER" id="PTHR43740">
    <property type="entry name" value="LEUCYL-TRNA SYNTHETASE"/>
    <property type="match status" value="1"/>
</dbReference>
<dbReference type="GO" id="GO:0005739">
    <property type="term" value="C:mitochondrion"/>
    <property type="evidence" value="ECO:0007669"/>
    <property type="project" value="TreeGrafter"/>
</dbReference>
<dbReference type="EC" id="6.1.1.4" evidence="2"/>
<keyword evidence="15" id="KW-1185">Reference proteome</keyword>
<dbReference type="GO" id="GO:0002161">
    <property type="term" value="F:aminoacyl-tRNA deacylase activity"/>
    <property type="evidence" value="ECO:0007669"/>
    <property type="project" value="InterPro"/>
</dbReference>
<dbReference type="PANTHER" id="PTHR43740:SF2">
    <property type="entry name" value="LEUCINE--TRNA LIGASE, MITOCHONDRIAL"/>
    <property type="match status" value="1"/>
</dbReference>
<dbReference type="AlphaFoldDB" id="A0A177AYB3"/>
<dbReference type="PRINTS" id="PR00985">
    <property type="entry name" value="TRNASYNTHLEU"/>
</dbReference>
<dbReference type="Pfam" id="PF00133">
    <property type="entry name" value="tRNA-synt_1"/>
    <property type="match status" value="1"/>
</dbReference>
<dbReference type="GO" id="GO:0032543">
    <property type="term" value="P:mitochondrial translation"/>
    <property type="evidence" value="ECO:0007669"/>
    <property type="project" value="TreeGrafter"/>
</dbReference>
<evidence type="ECO:0000259" key="13">
    <source>
        <dbReference type="Pfam" id="PF13603"/>
    </source>
</evidence>
<accession>A0A177AYB3</accession>
<keyword evidence="4 10" id="KW-0547">Nucleotide-binding</keyword>
<dbReference type="InterPro" id="IPR015413">
    <property type="entry name" value="Methionyl/Leucyl_tRNA_Synth"/>
</dbReference>
<dbReference type="InterPro" id="IPR002300">
    <property type="entry name" value="aa-tRNA-synth_Ia"/>
</dbReference>
<dbReference type="PROSITE" id="PS00178">
    <property type="entry name" value="AA_TRNA_LIGASE_I"/>
    <property type="match status" value="1"/>
</dbReference>
<dbReference type="InterPro" id="IPR009080">
    <property type="entry name" value="tRNAsynth_Ia_anticodon-bd"/>
</dbReference>
<dbReference type="GO" id="GO:0004823">
    <property type="term" value="F:leucine-tRNA ligase activity"/>
    <property type="evidence" value="ECO:0007669"/>
    <property type="project" value="UniProtKB-EC"/>
</dbReference>
<evidence type="ECO:0000259" key="12">
    <source>
        <dbReference type="Pfam" id="PF09334"/>
    </source>
</evidence>
<dbReference type="Pfam" id="PF13603">
    <property type="entry name" value="tRNA-synt_1_2"/>
    <property type="match status" value="1"/>
</dbReference>
<dbReference type="FunFam" id="3.40.50.620:FF:000003">
    <property type="entry name" value="Leucine--tRNA ligase"/>
    <property type="match status" value="1"/>
</dbReference>
<dbReference type="Gene3D" id="3.40.50.620">
    <property type="entry name" value="HUPs"/>
    <property type="match status" value="2"/>
</dbReference>
<keyword evidence="7 10" id="KW-0030">Aminoacyl-tRNA synthetase</keyword>
<keyword evidence="6 10" id="KW-0648">Protein biosynthesis</keyword>
<evidence type="ECO:0000256" key="9">
    <source>
        <dbReference type="ARBA" id="ARBA00047469"/>
    </source>
</evidence>
<evidence type="ECO:0000256" key="8">
    <source>
        <dbReference type="ARBA" id="ARBA00030520"/>
    </source>
</evidence>
<evidence type="ECO:0000256" key="4">
    <source>
        <dbReference type="ARBA" id="ARBA00022741"/>
    </source>
</evidence>
<gene>
    <name evidence="14" type="ORF">A3Q56_05254</name>
</gene>
<dbReference type="InterPro" id="IPR014729">
    <property type="entry name" value="Rossmann-like_a/b/a_fold"/>
</dbReference>
<proteinExistence type="inferred from homology"/>
<dbReference type="CDD" id="cd00812">
    <property type="entry name" value="LeuRS_core"/>
    <property type="match status" value="1"/>
</dbReference>
<dbReference type="OrthoDB" id="15954at2759"/>
<evidence type="ECO:0000256" key="3">
    <source>
        <dbReference type="ARBA" id="ARBA00022598"/>
    </source>
</evidence>
<sequence length="778" mass="91492">MTLIFVKRKLYSASGKWPTEYTQTVRKELETFWKNKSTLKKEINLKKTQKKFYCLAMFPYPSGKLHLGHMRVYTISDAMSKYYKMNNYDTFHPIGWDSFGLPAENAAIENNLSPKKWTDQNIKLMKSQMQGLSIDFDWQSELSTSDPEYFKWTQYLFLKLHQHNYAYQNKSLVNWDPIDKTVLADEQIDLKGRGWRSGAKVQLKYMKQWFIKTSDFSEKLYNGLDSADTRLWKNVVEIQKNWIGKPDGVDISFKIYSKVDNDSSFVTTLKIFTKYPHLIHGVSYLSVNCNHWLSSLIDSKNIFAVNPLTQSHIPIIINQHDKLTNTKISHNSLHIPSKDPQDCAYAEKNNLSYIDFPYNELPLIRGENEQEWKKAKCTKCDCNEYGTRELDTMDTFVDSSWYFFRYLDNKNKDQIFSKKIADKMMPIDLYIGGTEHGNILFVCYFLNEIGFTSVKEPFKSLITQGMIKGQTLKRIRDGAYLKKENVYQIMEKNGKQFYEKFSNDKVEQIYEKMSKSKYNGTDPMEVVQKYGIEATRLCILSNVAPKSERLWNEDVFTGVLRWQVKVWRLVSNRYDLRNKINTTPDSNLEFMDQLIKTKRNLLIKDINVLISELFLINSAISSLHIATNFLKKIPDNIIIHSKNYDTFLKDLIIFIYPFSPMFACELWKGFTSIENKNAHDYKKNVFDESWPVVDNCYQELIVIFLDKKVVNEILAPKEKISNSEDMIDYFSNCHYFKNEIKRIKDYNIKCTIKPNSSMYRLYLKKIETSQSKNIKNVM</sequence>
<dbReference type="SUPFAM" id="SSF52374">
    <property type="entry name" value="Nucleotidylyl transferase"/>
    <property type="match status" value="1"/>
</dbReference>
<evidence type="ECO:0000256" key="6">
    <source>
        <dbReference type="ARBA" id="ARBA00022917"/>
    </source>
</evidence>
<evidence type="ECO:0000256" key="2">
    <source>
        <dbReference type="ARBA" id="ARBA00013164"/>
    </source>
</evidence>
<evidence type="ECO:0000313" key="15">
    <source>
        <dbReference type="Proteomes" id="UP000078046"/>
    </source>
</evidence>
<reference evidence="14 15" key="1">
    <citation type="submission" date="2016-04" db="EMBL/GenBank/DDBJ databases">
        <title>The genome of Intoshia linei affirms orthonectids as highly simplified spiralians.</title>
        <authorList>
            <person name="Mikhailov K.V."/>
            <person name="Slusarev G.S."/>
            <person name="Nikitin M.A."/>
            <person name="Logacheva M.D."/>
            <person name="Penin A."/>
            <person name="Aleoshin V."/>
            <person name="Panchin Y.V."/>
        </authorList>
    </citation>
    <scope>NUCLEOTIDE SEQUENCE [LARGE SCALE GENOMIC DNA]</scope>
    <source>
        <strain evidence="14">Intl2013</strain>
        <tissue evidence="14">Whole animal</tissue>
    </source>
</reference>
<name>A0A177AYB3_9BILA</name>
<dbReference type="EMBL" id="LWCA01000766">
    <property type="protein sequence ID" value="OAF67017.1"/>
    <property type="molecule type" value="Genomic_DNA"/>
</dbReference>